<gene>
    <name evidence="1" type="ORF">AVEN_137522_1</name>
</gene>
<organism evidence="1 2">
    <name type="scientific">Araneus ventricosus</name>
    <name type="common">Orbweaver spider</name>
    <name type="synonym">Epeira ventricosa</name>
    <dbReference type="NCBI Taxonomy" id="182803"/>
    <lineage>
        <taxon>Eukaryota</taxon>
        <taxon>Metazoa</taxon>
        <taxon>Ecdysozoa</taxon>
        <taxon>Arthropoda</taxon>
        <taxon>Chelicerata</taxon>
        <taxon>Arachnida</taxon>
        <taxon>Araneae</taxon>
        <taxon>Araneomorphae</taxon>
        <taxon>Entelegynae</taxon>
        <taxon>Araneoidea</taxon>
        <taxon>Araneidae</taxon>
        <taxon>Araneus</taxon>
    </lineage>
</organism>
<sequence length="100" mass="11457">MRKSRSALTSDMETRENTLASAAFKAGFTIQFMKDLDHNSSCFLQYIGQKMSGMSAETFKTGIYDGSQLINDHYFVDSINETERRPMSPCLIPLQYLYHQ</sequence>
<evidence type="ECO:0000313" key="1">
    <source>
        <dbReference type="EMBL" id="GBO11748.1"/>
    </source>
</evidence>
<comment type="caution">
    <text evidence="1">The sequence shown here is derived from an EMBL/GenBank/DDBJ whole genome shotgun (WGS) entry which is preliminary data.</text>
</comment>
<dbReference type="Proteomes" id="UP000499080">
    <property type="component" value="Unassembled WGS sequence"/>
</dbReference>
<name>A0A4Y2UFX3_ARAVE</name>
<proteinExistence type="predicted"/>
<reference evidence="1 2" key="1">
    <citation type="journal article" date="2019" name="Sci. Rep.">
        <title>Orb-weaving spider Araneus ventricosus genome elucidates the spidroin gene catalogue.</title>
        <authorList>
            <person name="Kono N."/>
            <person name="Nakamura H."/>
            <person name="Ohtoshi R."/>
            <person name="Moran D.A.P."/>
            <person name="Shinohara A."/>
            <person name="Yoshida Y."/>
            <person name="Fujiwara M."/>
            <person name="Mori M."/>
            <person name="Tomita M."/>
            <person name="Arakawa K."/>
        </authorList>
    </citation>
    <scope>NUCLEOTIDE SEQUENCE [LARGE SCALE GENOMIC DNA]</scope>
</reference>
<dbReference type="AlphaFoldDB" id="A0A4Y2UFX3"/>
<protein>
    <submittedName>
        <fullName evidence="1">Uncharacterized protein</fullName>
    </submittedName>
</protein>
<dbReference type="EMBL" id="BGPR01036512">
    <property type="protein sequence ID" value="GBO11748.1"/>
    <property type="molecule type" value="Genomic_DNA"/>
</dbReference>
<evidence type="ECO:0000313" key="2">
    <source>
        <dbReference type="Proteomes" id="UP000499080"/>
    </source>
</evidence>
<accession>A0A4Y2UFX3</accession>
<keyword evidence="2" id="KW-1185">Reference proteome</keyword>